<gene>
    <name evidence="2" type="ORF">DERP_001869</name>
</gene>
<reference evidence="2 3" key="1">
    <citation type="journal article" date="2018" name="J. Allergy Clin. Immunol.">
        <title>High-quality assembly of Dermatophagoides pteronyssinus genome and transcriptome reveals a wide range of novel allergens.</title>
        <authorList>
            <person name="Liu X.Y."/>
            <person name="Yang K.Y."/>
            <person name="Wang M.Q."/>
            <person name="Kwok J.S."/>
            <person name="Zeng X."/>
            <person name="Yang Z."/>
            <person name="Xiao X.J."/>
            <person name="Lau C.P."/>
            <person name="Li Y."/>
            <person name="Huang Z.M."/>
            <person name="Ba J.G."/>
            <person name="Yim A.K."/>
            <person name="Ouyang C.Y."/>
            <person name="Ngai S.M."/>
            <person name="Chan T.F."/>
            <person name="Leung E.L."/>
            <person name="Liu L."/>
            <person name="Liu Z.G."/>
            <person name="Tsui S.K."/>
        </authorList>
    </citation>
    <scope>NUCLEOTIDE SEQUENCE [LARGE SCALE GENOMIC DNA]</scope>
    <source>
        <strain evidence="2">Derp</strain>
    </source>
</reference>
<evidence type="ECO:0000313" key="3">
    <source>
        <dbReference type="Proteomes" id="UP000887458"/>
    </source>
</evidence>
<feature type="transmembrane region" description="Helical" evidence="1">
    <location>
        <begin position="71"/>
        <end position="92"/>
    </location>
</feature>
<dbReference type="Proteomes" id="UP000887458">
    <property type="component" value="Unassembled WGS sequence"/>
</dbReference>
<sequence length="310" mass="37403">MNHSRNIKKNFVESVMMKIKSLFLSKNESTIPEIIEYINPLIQILALRMKFTLQEYQQQRIPRTYQRLRRAILLSLNTYFFIIFAMIFSYSEESSKWMQYSEKIFDCQRLDLLIKSIILTFCIAEWISFKLLIQILNYRSPFVEIFLNNLHFDYEQLTKNNRHYLFEKYLFLKIMAYLIKNTLFFGFIFAYMMQIYSITHLYFSNRITLVNSLFTMIIMAQIFLIIFTHLTQLLIGSFTLSYLLEFLKIRMKQLRLLLKQYESCKGIIKMKFALNRIQKEYVELYDETALLNKMISFLMLNLDTASKIIS</sequence>
<feature type="transmembrane region" description="Helical" evidence="1">
    <location>
        <begin position="169"/>
        <end position="193"/>
    </location>
</feature>
<protein>
    <recommendedName>
        <fullName evidence="4">Gustatory receptor</fullName>
    </recommendedName>
</protein>
<keyword evidence="1" id="KW-0812">Transmembrane</keyword>
<evidence type="ECO:0000313" key="2">
    <source>
        <dbReference type="EMBL" id="KAH9420035.1"/>
    </source>
</evidence>
<evidence type="ECO:0000256" key="1">
    <source>
        <dbReference type="SAM" id="Phobius"/>
    </source>
</evidence>
<keyword evidence="1" id="KW-0472">Membrane</keyword>
<reference evidence="2 3" key="2">
    <citation type="journal article" date="2022" name="Mol. Biol. Evol.">
        <title>Comparative Genomics Reveals Insights into the Divergent Evolution of Astigmatic Mites and Household Pest Adaptations.</title>
        <authorList>
            <person name="Xiong Q."/>
            <person name="Wan A.T."/>
            <person name="Liu X."/>
            <person name="Fung C.S."/>
            <person name="Xiao X."/>
            <person name="Malainual N."/>
            <person name="Hou J."/>
            <person name="Wang L."/>
            <person name="Wang M."/>
            <person name="Yang K.Y."/>
            <person name="Cui Y."/>
            <person name="Leung E.L."/>
            <person name="Nong W."/>
            <person name="Shin S.K."/>
            <person name="Au S.W."/>
            <person name="Jeong K.Y."/>
            <person name="Chew F.T."/>
            <person name="Hui J.H."/>
            <person name="Leung T.F."/>
            <person name="Tungtrongchitr A."/>
            <person name="Zhong N."/>
            <person name="Liu Z."/>
            <person name="Tsui S.K."/>
        </authorList>
    </citation>
    <scope>NUCLEOTIDE SEQUENCE [LARGE SCALE GENOMIC DNA]</scope>
    <source>
        <strain evidence="2">Derp</strain>
    </source>
</reference>
<feature type="transmembrane region" description="Helical" evidence="1">
    <location>
        <begin position="112"/>
        <end position="133"/>
    </location>
</feature>
<dbReference type="EMBL" id="NJHN03000054">
    <property type="protein sequence ID" value="KAH9420035.1"/>
    <property type="molecule type" value="Genomic_DNA"/>
</dbReference>
<keyword evidence="1" id="KW-1133">Transmembrane helix</keyword>
<keyword evidence="3" id="KW-1185">Reference proteome</keyword>
<evidence type="ECO:0008006" key="4">
    <source>
        <dbReference type="Google" id="ProtNLM"/>
    </source>
</evidence>
<name>A0ABQ8JBP3_DERPT</name>
<organism evidence="2 3">
    <name type="scientific">Dermatophagoides pteronyssinus</name>
    <name type="common">European house dust mite</name>
    <dbReference type="NCBI Taxonomy" id="6956"/>
    <lineage>
        <taxon>Eukaryota</taxon>
        <taxon>Metazoa</taxon>
        <taxon>Ecdysozoa</taxon>
        <taxon>Arthropoda</taxon>
        <taxon>Chelicerata</taxon>
        <taxon>Arachnida</taxon>
        <taxon>Acari</taxon>
        <taxon>Acariformes</taxon>
        <taxon>Sarcoptiformes</taxon>
        <taxon>Astigmata</taxon>
        <taxon>Psoroptidia</taxon>
        <taxon>Analgoidea</taxon>
        <taxon>Pyroglyphidae</taxon>
        <taxon>Dermatophagoidinae</taxon>
        <taxon>Dermatophagoides</taxon>
    </lineage>
</organism>
<accession>A0ABQ8JBP3</accession>
<proteinExistence type="predicted"/>
<comment type="caution">
    <text evidence="2">The sequence shown here is derived from an EMBL/GenBank/DDBJ whole genome shotgun (WGS) entry which is preliminary data.</text>
</comment>
<feature type="transmembrane region" description="Helical" evidence="1">
    <location>
        <begin position="213"/>
        <end position="244"/>
    </location>
</feature>